<dbReference type="HAMAP" id="MF_00693">
    <property type="entry name" value="Transcrip_reg_TACO1"/>
    <property type="match status" value="1"/>
</dbReference>
<dbReference type="InterPro" id="IPR048300">
    <property type="entry name" value="TACO1_YebC-like_2nd/3rd_dom"/>
</dbReference>
<evidence type="ECO:0000256" key="3">
    <source>
        <dbReference type="ARBA" id="ARBA00023015"/>
    </source>
</evidence>
<evidence type="ECO:0000256" key="5">
    <source>
        <dbReference type="ARBA" id="ARBA00023163"/>
    </source>
</evidence>
<dbReference type="GO" id="GO:0003677">
    <property type="term" value="F:DNA binding"/>
    <property type="evidence" value="ECO:0007669"/>
    <property type="project" value="UniProtKB-UniRule"/>
</dbReference>
<proteinExistence type="inferred from homology"/>
<dbReference type="InterPro" id="IPR029072">
    <property type="entry name" value="YebC-like"/>
</dbReference>
<feature type="domain" description="TACO1/YebC-like second and third" evidence="8">
    <location>
        <begin position="83"/>
        <end position="239"/>
    </location>
</feature>
<evidence type="ECO:0000259" key="8">
    <source>
        <dbReference type="Pfam" id="PF01709"/>
    </source>
</evidence>
<evidence type="ECO:0000256" key="7">
    <source>
        <dbReference type="SAM" id="Coils"/>
    </source>
</evidence>
<keyword evidence="2 6" id="KW-0963">Cytoplasm</keyword>
<evidence type="ECO:0000259" key="9">
    <source>
        <dbReference type="Pfam" id="PF20772"/>
    </source>
</evidence>
<comment type="subcellular location">
    <subcellularLocation>
        <location evidence="6">Cytoplasm</location>
    </subcellularLocation>
</comment>
<dbReference type="Pfam" id="PF20772">
    <property type="entry name" value="TACO1_YebC_N"/>
    <property type="match status" value="1"/>
</dbReference>
<organism evidence="10 11">
    <name type="scientific">Candidatus Falkowbacteria bacterium HGW-Falkowbacteria-1</name>
    <dbReference type="NCBI Taxonomy" id="2013768"/>
    <lineage>
        <taxon>Bacteria</taxon>
        <taxon>Candidatus Falkowiibacteriota</taxon>
    </lineage>
</organism>
<evidence type="ECO:0000256" key="4">
    <source>
        <dbReference type="ARBA" id="ARBA00023125"/>
    </source>
</evidence>
<dbReference type="Gene3D" id="3.30.70.980">
    <property type="match status" value="2"/>
</dbReference>
<dbReference type="Proteomes" id="UP000233517">
    <property type="component" value="Unassembled WGS sequence"/>
</dbReference>
<evidence type="ECO:0000256" key="1">
    <source>
        <dbReference type="ARBA" id="ARBA00008724"/>
    </source>
</evidence>
<protein>
    <recommendedName>
        <fullName evidence="6">Probable transcriptional regulatory protein CVU82_03740</fullName>
    </recommendedName>
</protein>
<dbReference type="Pfam" id="PF01709">
    <property type="entry name" value="Transcrip_reg"/>
    <property type="match status" value="1"/>
</dbReference>
<feature type="domain" description="TACO1/YebC-like N-terminal" evidence="9">
    <location>
        <begin position="5"/>
        <end position="76"/>
    </location>
</feature>
<name>A0A2N2E8W4_9BACT</name>
<reference evidence="10 11" key="1">
    <citation type="journal article" date="2017" name="ISME J.">
        <title>Potential for microbial H2 and metal transformations associated with novel bacteria and archaea in deep terrestrial subsurface sediments.</title>
        <authorList>
            <person name="Hernsdorf A.W."/>
            <person name="Amano Y."/>
            <person name="Miyakawa K."/>
            <person name="Ise K."/>
            <person name="Suzuki Y."/>
            <person name="Anantharaman K."/>
            <person name="Probst A."/>
            <person name="Burstein D."/>
            <person name="Thomas B.C."/>
            <person name="Banfield J.F."/>
        </authorList>
    </citation>
    <scope>NUCLEOTIDE SEQUENCE [LARGE SCALE GENOMIC DNA]</scope>
    <source>
        <strain evidence="10">HGW-Falkowbacteria-1</strain>
    </source>
</reference>
<comment type="similarity">
    <text evidence="1 6">Belongs to the TACO1 family.</text>
</comment>
<dbReference type="InterPro" id="IPR049083">
    <property type="entry name" value="TACO1_YebC_N"/>
</dbReference>
<dbReference type="NCBIfam" id="NF001030">
    <property type="entry name" value="PRK00110.1"/>
    <property type="match status" value="1"/>
</dbReference>
<feature type="coiled-coil region" evidence="7">
    <location>
        <begin position="137"/>
        <end position="164"/>
    </location>
</feature>
<dbReference type="SUPFAM" id="SSF75625">
    <property type="entry name" value="YebC-like"/>
    <property type="match status" value="1"/>
</dbReference>
<dbReference type="PANTHER" id="PTHR12532:SF6">
    <property type="entry name" value="TRANSCRIPTIONAL REGULATORY PROTEIN YEBC-RELATED"/>
    <property type="match status" value="1"/>
</dbReference>
<dbReference type="NCBIfam" id="NF009044">
    <property type="entry name" value="PRK12378.1"/>
    <property type="match status" value="1"/>
</dbReference>
<evidence type="ECO:0000256" key="2">
    <source>
        <dbReference type="ARBA" id="ARBA00022490"/>
    </source>
</evidence>
<dbReference type="EMBL" id="PHAI01000003">
    <property type="protein sequence ID" value="PKM91139.1"/>
    <property type="molecule type" value="Genomic_DNA"/>
</dbReference>
<dbReference type="AlphaFoldDB" id="A0A2N2E8W4"/>
<dbReference type="GO" id="GO:0006355">
    <property type="term" value="P:regulation of DNA-templated transcription"/>
    <property type="evidence" value="ECO:0007669"/>
    <property type="project" value="UniProtKB-UniRule"/>
</dbReference>
<keyword evidence="4 6" id="KW-0238">DNA-binding</keyword>
<dbReference type="InterPro" id="IPR002876">
    <property type="entry name" value="Transcrip_reg_TACO1-like"/>
</dbReference>
<dbReference type="InterPro" id="IPR017856">
    <property type="entry name" value="Integrase-like_N"/>
</dbReference>
<accession>A0A2N2E8W4</accession>
<comment type="caution">
    <text evidence="10">The sequence shown here is derived from an EMBL/GenBank/DDBJ whole genome shotgun (WGS) entry which is preliminary data.</text>
</comment>
<dbReference type="FunFam" id="1.10.10.200:FF:000002">
    <property type="entry name" value="Probable transcriptional regulatory protein CLM62_37755"/>
    <property type="match status" value="1"/>
</dbReference>
<evidence type="ECO:0000256" key="6">
    <source>
        <dbReference type="HAMAP-Rule" id="MF_00693"/>
    </source>
</evidence>
<evidence type="ECO:0000313" key="11">
    <source>
        <dbReference type="Proteomes" id="UP000233517"/>
    </source>
</evidence>
<dbReference type="PANTHER" id="PTHR12532">
    <property type="entry name" value="TRANSLATIONAL ACTIVATOR OF CYTOCHROME C OXIDASE 1"/>
    <property type="match status" value="1"/>
</dbReference>
<evidence type="ECO:0000313" key="10">
    <source>
        <dbReference type="EMBL" id="PKM91139.1"/>
    </source>
</evidence>
<sequence>MSGHSKWATTKRAKAVVDAKRGAVFTKLANTITIAAREKGGDMETNPSLRAIVEKAKGFNMPKDNIERAIKKGTGELAGDVVEELYYEAVLPNNGQIIIKCLTDNKNRSAASVRHAVSKAGGSLGSVMWNFEQKGVISILKEELENKKVNLEGLELELIEANIDDFKLEDGGLFVFTKFEDLQKIKSIIDAKGIEIDSAEIEYVAKEKNTLSEEDLNKVYTFLEELDDLEDVNDYYLNVEV</sequence>
<keyword evidence="7" id="KW-0175">Coiled coil</keyword>
<dbReference type="NCBIfam" id="TIGR01033">
    <property type="entry name" value="YebC/PmpR family DNA-binding transcriptional regulator"/>
    <property type="match status" value="1"/>
</dbReference>
<gene>
    <name evidence="10" type="ORF">CVU82_03740</name>
</gene>
<dbReference type="InterPro" id="IPR026564">
    <property type="entry name" value="Transcrip_reg_TACO1-like_dom3"/>
</dbReference>
<keyword evidence="5 6" id="KW-0804">Transcription</keyword>
<dbReference type="Gene3D" id="1.10.10.200">
    <property type="match status" value="1"/>
</dbReference>
<dbReference type="GO" id="GO:0005829">
    <property type="term" value="C:cytosol"/>
    <property type="evidence" value="ECO:0007669"/>
    <property type="project" value="TreeGrafter"/>
</dbReference>
<keyword evidence="3 6" id="KW-0805">Transcription regulation</keyword>